<evidence type="ECO:0000313" key="3">
    <source>
        <dbReference type="EMBL" id="HJC37652.1"/>
    </source>
</evidence>
<gene>
    <name evidence="3" type="ORF">H9757_01090</name>
</gene>
<dbReference type="InterPro" id="IPR018551">
    <property type="entry name" value="DUF2007"/>
</dbReference>
<dbReference type="InterPro" id="IPR011322">
    <property type="entry name" value="N-reg_PII-like_a/b"/>
</dbReference>
<evidence type="ECO:0000259" key="2">
    <source>
        <dbReference type="Pfam" id="PF09413"/>
    </source>
</evidence>
<dbReference type="AlphaFoldDB" id="A0A9D2NSI8"/>
<reference evidence="3" key="1">
    <citation type="journal article" date="2021" name="PeerJ">
        <title>Extensive microbial diversity within the chicken gut microbiome revealed by metagenomics and culture.</title>
        <authorList>
            <person name="Gilroy R."/>
            <person name="Ravi A."/>
            <person name="Getino M."/>
            <person name="Pursley I."/>
            <person name="Horton D.L."/>
            <person name="Alikhan N.F."/>
            <person name="Baker D."/>
            <person name="Gharbi K."/>
            <person name="Hall N."/>
            <person name="Watson M."/>
            <person name="Adriaenssens E.M."/>
            <person name="Foster-Nyarko E."/>
            <person name="Jarju S."/>
            <person name="Secka A."/>
            <person name="Antonio M."/>
            <person name="Oren A."/>
            <person name="Chaudhuri R.R."/>
            <person name="La Ragione R."/>
            <person name="Hildebrand F."/>
            <person name="Pallen M.J."/>
        </authorList>
    </citation>
    <scope>NUCLEOTIDE SEQUENCE</scope>
    <source>
        <strain evidence="3">ChiGjej1B1-1692</strain>
    </source>
</reference>
<feature type="transmembrane region" description="Helical" evidence="1">
    <location>
        <begin position="100"/>
        <end position="122"/>
    </location>
</feature>
<accession>A0A9D2NSI8</accession>
<organism evidence="3 4">
    <name type="scientific">Candidatus Mediterraneibacter faecigallinarum</name>
    <dbReference type="NCBI Taxonomy" id="2838669"/>
    <lineage>
        <taxon>Bacteria</taxon>
        <taxon>Bacillati</taxon>
        <taxon>Bacillota</taxon>
        <taxon>Clostridia</taxon>
        <taxon>Lachnospirales</taxon>
        <taxon>Lachnospiraceae</taxon>
        <taxon>Mediterraneibacter</taxon>
    </lineage>
</organism>
<feature type="domain" description="DUF2007" evidence="2">
    <location>
        <begin position="5"/>
        <end position="69"/>
    </location>
</feature>
<reference evidence="3" key="2">
    <citation type="submission" date="2021-04" db="EMBL/GenBank/DDBJ databases">
        <authorList>
            <person name="Gilroy R."/>
        </authorList>
    </citation>
    <scope>NUCLEOTIDE SEQUENCE</scope>
    <source>
        <strain evidence="3">ChiGjej1B1-1692</strain>
    </source>
</reference>
<dbReference type="Proteomes" id="UP000823894">
    <property type="component" value="Unassembled WGS sequence"/>
</dbReference>
<name>A0A9D2NSI8_9FIRM</name>
<dbReference type="EMBL" id="DWWK01000013">
    <property type="protein sequence ID" value="HJC37652.1"/>
    <property type="molecule type" value="Genomic_DNA"/>
</dbReference>
<sequence>MKPVKVYSCAKRFQADMLIEALNEEGIPAYSQTDGSGEYMEIYMGTSLFGEDIYVDESDAARAEEIIKGMTLPADDTQQTAESDEPAAVSEGNRMSAAKIICLIAAILFILAAVVPSIAGIING</sequence>
<keyword evidence="1" id="KW-0472">Membrane</keyword>
<evidence type="ECO:0000256" key="1">
    <source>
        <dbReference type="SAM" id="Phobius"/>
    </source>
</evidence>
<comment type="caution">
    <text evidence="3">The sequence shown here is derived from an EMBL/GenBank/DDBJ whole genome shotgun (WGS) entry which is preliminary data.</text>
</comment>
<dbReference type="SUPFAM" id="SSF54913">
    <property type="entry name" value="GlnB-like"/>
    <property type="match status" value="1"/>
</dbReference>
<protein>
    <submittedName>
        <fullName evidence="3">DUF2007 domain-containing protein</fullName>
    </submittedName>
</protein>
<proteinExistence type="predicted"/>
<evidence type="ECO:0000313" key="4">
    <source>
        <dbReference type="Proteomes" id="UP000823894"/>
    </source>
</evidence>
<keyword evidence="1" id="KW-1133">Transmembrane helix</keyword>
<keyword evidence="1" id="KW-0812">Transmembrane</keyword>
<dbReference type="Pfam" id="PF09413">
    <property type="entry name" value="DUF2007"/>
    <property type="match status" value="1"/>
</dbReference>